<dbReference type="AlphaFoldDB" id="A0A0M3IN20"/>
<keyword evidence="1" id="KW-1185">Reference proteome</keyword>
<name>A0A0M3IN20_ASCLU</name>
<proteinExistence type="predicted"/>
<organism evidence="1 2">
    <name type="scientific">Ascaris lumbricoides</name>
    <name type="common">Giant roundworm</name>
    <dbReference type="NCBI Taxonomy" id="6252"/>
    <lineage>
        <taxon>Eukaryota</taxon>
        <taxon>Metazoa</taxon>
        <taxon>Ecdysozoa</taxon>
        <taxon>Nematoda</taxon>
        <taxon>Chromadorea</taxon>
        <taxon>Rhabditida</taxon>
        <taxon>Spirurina</taxon>
        <taxon>Ascaridomorpha</taxon>
        <taxon>Ascaridoidea</taxon>
        <taxon>Ascarididae</taxon>
        <taxon>Ascaris</taxon>
    </lineage>
</organism>
<reference evidence="2" key="1">
    <citation type="submission" date="2017-02" db="UniProtKB">
        <authorList>
            <consortium name="WormBaseParasite"/>
        </authorList>
    </citation>
    <scope>IDENTIFICATION</scope>
</reference>
<sequence>MKCFCQKKNHFALILENRPLFKEIDADENEDSNKATISLLQFIKTSIVQLIFGQKFTRCKNTSSANLIILVQKILLSLTTRLLNFR</sequence>
<evidence type="ECO:0000313" key="1">
    <source>
        <dbReference type="Proteomes" id="UP000036681"/>
    </source>
</evidence>
<protein>
    <submittedName>
        <fullName evidence="2">Uncharacterized protein</fullName>
    </submittedName>
</protein>
<dbReference type="Proteomes" id="UP000036681">
    <property type="component" value="Unplaced"/>
</dbReference>
<accession>A0A0M3IN20</accession>
<evidence type="ECO:0000313" key="2">
    <source>
        <dbReference type="WBParaSite" id="ALUE_0002014801-mRNA-1"/>
    </source>
</evidence>
<dbReference type="WBParaSite" id="ALUE_0002014801-mRNA-1">
    <property type="protein sequence ID" value="ALUE_0002014801-mRNA-1"/>
    <property type="gene ID" value="ALUE_0002014801"/>
</dbReference>